<evidence type="ECO:0000256" key="3">
    <source>
        <dbReference type="ARBA" id="ARBA00022989"/>
    </source>
</evidence>
<feature type="region of interest" description="Disordered" evidence="6">
    <location>
        <begin position="37"/>
        <end position="58"/>
    </location>
</feature>
<dbReference type="Pfam" id="PF02104">
    <property type="entry name" value="SURF1"/>
    <property type="match status" value="1"/>
</dbReference>
<comment type="similarity">
    <text evidence="5">Belongs to the SURF1 family.</text>
</comment>
<evidence type="ECO:0000256" key="4">
    <source>
        <dbReference type="ARBA" id="ARBA00023136"/>
    </source>
</evidence>
<evidence type="ECO:0000256" key="5">
    <source>
        <dbReference type="RuleBase" id="RU363076"/>
    </source>
</evidence>
<feature type="transmembrane region" description="Helical" evidence="5">
    <location>
        <begin position="69"/>
        <end position="87"/>
    </location>
</feature>
<gene>
    <name evidence="8" type="primary">LOC103717776</name>
</gene>
<organism evidence="7 8">
    <name type="scientific">Phoenix dactylifera</name>
    <name type="common">Date palm</name>
    <dbReference type="NCBI Taxonomy" id="42345"/>
    <lineage>
        <taxon>Eukaryota</taxon>
        <taxon>Viridiplantae</taxon>
        <taxon>Streptophyta</taxon>
        <taxon>Embryophyta</taxon>
        <taxon>Tracheophyta</taxon>
        <taxon>Spermatophyta</taxon>
        <taxon>Magnoliopsida</taxon>
        <taxon>Liliopsida</taxon>
        <taxon>Arecaceae</taxon>
        <taxon>Coryphoideae</taxon>
        <taxon>Phoeniceae</taxon>
        <taxon>Phoenix</taxon>
    </lineage>
</organism>
<accession>A0A8B7CR56</accession>
<comment type="function">
    <text evidence="5">Probably involved in the biogenesis of the COX complex.</text>
</comment>
<dbReference type="InterPro" id="IPR002994">
    <property type="entry name" value="Surf1/Shy1"/>
</dbReference>
<keyword evidence="4 5" id="KW-0472">Membrane</keyword>
<dbReference type="GO" id="GO:0005743">
    <property type="term" value="C:mitochondrial inner membrane"/>
    <property type="evidence" value="ECO:0007669"/>
    <property type="project" value="UniProtKB-SubCell"/>
</dbReference>
<keyword evidence="3 5" id="KW-1133">Transmembrane helix</keyword>
<dbReference type="InterPro" id="IPR045214">
    <property type="entry name" value="Surf1/Surf4"/>
</dbReference>
<dbReference type="PANTHER" id="PTHR23427">
    <property type="entry name" value="SURFEIT LOCUS PROTEIN"/>
    <property type="match status" value="1"/>
</dbReference>
<protein>
    <recommendedName>
        <fullName evidence="5">SURF1-like protein</fullName>
    </recommendedName>
</protein>
<dbReference type="PANTHER" id="PTHR23427:SF2">
    <property type="entry name" value="SURFEIT LOCUS PROTEIN 1"/>
    <property type="match status" value="1"/>
</dbReference>
<evidence type="ECO:0000313" key="8">
    <source>
        <dbReference type="RefSeq" id="XP_008804510.3"/>
    </source>
</evidence>
<keyword evidence="5" id="KW-0496">Mitochondrion</keyword>
<keyword evidence="5" id="KW-0999">Mitochondrion inner membrane</keyword>
<keyword evidence="7" id="KW-1185">Reference proteome</keyword>
<evidence type="ECO:0000256" key="1">
    <source>
        <dbReference type="ARBA" id="ARBA00004370"/>
    </source>
</evidence>
<dbReference type="CDD" id="cd06662">
    <property type="entry name" value="SURF1"/>
    <property type="match status" value="1"/>
</dbReference>
<dbReference type="Proteomes" id="UP000228380">
    <property type="component" value="Unplaced"/>
</dbReference>
<evidence type="ECO:0000313" key="7">
    <source>
        <dbReference type="Proteomes" id="UP000228380"/>
    </source>
</evidence>
<reference evidence="8" key="1">
    <citation type="submission" date="2025-08" db="UniProtKB">
        <authorList>
            <consortium name="RefSeq"/>
        </authorList>
    </citation>
    <scope>IDENTIFICATION</scope>
    <source>
        <tissue evidence="8">Young leaves</tissue>
    </source>
</reference>
<keyword evidence="2 5" id="KW-0812">Transmembrane</keyword>
<dbReference type="AlphaFoldDB" id="A0A8B7CR56"/>
<dbReference type="PROSITE" id="PS50895">
    <property type="entry name" value="SURF1"/>
    <property type="match status" value="1"/>
</dbReference>
<proteinExistence type="inferred from homology"/>
<comment type="caution">
    <text evidence="5">Lacks conserved residue(s) required for the propagation of feature annotation.</text>
</comment>
<evidence type="ECO:0000256" key="2">
    <source>
        <dbReference type="ARBA" id="ARBA00022692"/>
    </source>
</evidence>
<comment type="subcellular location">
    <subcellularLocation>
        <location evidence="1">Membrane</location>
    </subcellularLocation>
    <subcellularLocation>
        <location evidence="5">Mitochondrion inner membrane</location>
        <topology evidence="5">Multi-pass membrane protein</topology>
    </subcellularLocation>
</comment>
<dbReference type="GeneID" id="103717776"/>
<feature type="compositionally biased region" description="Low complexity" evidence="6">
    <location>
        <begin position="47"/>
        <end position="56"/>
    </location>
</feature>
<name>A0A8B7CR56_PHODC</name>
<evidence type="ECO:0000256" key="6">
    <source>
        <dbReference type="SAM" id="MobiDB-lite"/>
    </source>
</evidence>
<dbReference type="RefSeq" id="XP_008804510.3">
    <property type="nucleotide sequence ID" value="XM_008806288.4"/>
</dbReference>
<sequence>MAASLSKTLRLHRLLLSKPRNWAPVLPLSAFSASEATLRPPPPPPSFASVAGPSASQAPEKERGRWSKLLLFLPGAITFGLGTWQLFRRQEKIEMLDYRRKRLETEPIMWNEIHSLDHDVASSEFRRVICEGYFDETKSIYVGPRSRSISGVTENGYYVITPLIPRATDPGSLQLPILVNRGWVPRGWRDNLEESQNVERASNLGDAKQTQKKVWWKFWSKSPAVSKVLSLSCCNFHGYQANKAKEDKEIAKCCYTHAVRRFSDKLYHTLFRRVFLTTNKISSCS</sequence>